<evidence type="ECO:0000256" key="1">
    <source>
        <dbReference type="ARBA" id="ARBA00004167"/>
    </source>
</evidence>
<comment type="subcellular location">
    <subcellularLocation>
        <location evidence="1">Membrane</location>
        <topology evidence="1">Single-pass membrane protein</topology>
    </subcellularLocation>
</comment>
<comment type="caution">
    <text evidence="10">The sequence shown here is derived from an EMBL/GenBank/DDBJ whole genome shotgun (WGS) entry which is preliminary data.</text>
</comment>
<keyword evidence="3" id="KW-0812">Transmembrane</keyword>
<dbReference type="EMBL" id="JXTC01000024">
    <property type="protein sequence ID" value="PON98527.1"/>
    <property type="molecule type" value="Genomic_DNA"/>
</dbReference>
<dbReference type="GO" id="GO:0016020">
    <property type="term" value="C:membrane"/>
    <property type="evidence" value="ECO:0007669"/>
    <property type="project" value="UniProtKB-SubCell"/>
</dbReference>
<feature type="domain" description="Trichome birefringence-like C-terminal" evidence="8">
    <location>
        <begin position="92"/>
        <end position="357"/>
    </location>
</feature>
<dbReference type="InterPro" id="IPR025846">
    <property type="entry name" value="TBL_N"/>
</dbReference>
<proteinExistence type="inferred from homology"/>
<keyword evidence="7" id="KW-0732">Signal</keyword>
<name>A0A2P5FL55_TREOI</name>
<protein>
    <submittedName>
        <fullName evidence="10">Trichome birefringence-like family</fullName>
    </submittedName>
</protein>
<dbReference type="OrthoDB" id="630188at2759"/>
<dbReference type="GO" id="GO:0016413">
    <property type="term" value="F:O-acetyltransferase activity"/>
    <property type="evidence" value="ECO:0007669"/>
    <property type="project" value="InterPro"/>
</dbReference>
<dbReference type="Proteomes" id="UP000237000">
    <property type="component" value="Unassembled WGS sequence"/>
</dbReference>
<keyword evidence="5" id="KW-1133">Transmembrane helix</keyword>
<keyword evidence="4" id="KW-0735">Signal-anchor</keyword>
<dbReference type="InParanoid" id="A0A2P5FL55"/>
<evidence type="ECO:0000259" key="8">
    <source>
        <dbReference type="Pfam" id="PF13839"/>
    </source>
</evidence>
<dbReference type="Pfam" id="PF13839">
    <property type="entry name" value="PC-Esterase"/>
    <property type="match status" value="1"/>
</dbReference>
<feature type="domain" description="Trichome birefringence-like N-terminal" evidence="9">
    <location>
        <begin position="60"/>
        <end position="91"/>
    </location>
</feature>
<evidence type="ECO:0000256" key="6">
    <source>
        <dbReference type="ARBA" id="ARBA00023136"/>
    </source>
</evidence>
<evidence type="ECO:0000256" key="2">
    <source>
        <dbReference type="ARBA" id="ARBA00007727"/>
    </source>
</evidence>
<evidence type="ECO:0000259" key="9">
    <source>
        <dbReference type="Pfam" id="PF14416"/>
    </source>
</evidence>
<dbReference type="GO" id="GO:0005794">
    <property type="term" value="C:Golgi apparatus"/>
    <property type="evidence" value="ECO:0007669"/>
    <property type="project" value="TreeGrafter"/>
</dbReference>
<evidence type="ECO:0000313" key="11">
    <source>
        <dbReference type="Proteomes" id="UP000237000"/>
    </source>
</evidence>
<reference evidence="11" key="1">
    <citation type="submission" date="2016-06" db="EMBL/GenBank/DDBJ databases">
        <title>Parallel loss of symbiosis genes in relatives of nitrogen-fixing non-legume Parasponia.</title>
        <authorList>
            <person name="Van Velzen R."/>
            <person name="Holmer R."/>
            <person name="Bu F."/>
            <person name="Rutten L."/>
            <person name="Van Zeijl A."/>
            <person name="Liu W."/>
            <person name="Santuari L."/>
            <person name="Cao Q."/>
            <person name="Sharma T."/>
            <person name="Shen D."/>
            <person name="Roswanjaya Y."/>
            <person name="Wardhani T."/>
            <person name="Kalhor M.S."/>
            <person name="Jansen J."/>
            <person name="Van den Hoogen J."/>
            <person name="Gungor B."/>
            <person name="Hartog M."/>
            <person name="Hontelez J."/>
            <person name="Verver J."/>
            <person name="Yang W.-C."/>
            <person name="Schijlen E."/>
            <person name="Repin R."/>
            <person name="Schilthuizen M."/>
            <person name="Schranz E."/>
            <person name="Heidstra R."/>
            <person name="Miyata K."/>
            <person name="Fedorova E."/>
            <person name="Kohlen W."/>
            <person name="Bisseling T."/>
            <person name="Smit S."/>
            <person name="Geurts R."/>
        </authorList>
    </citation>
    <scope>NUCLEOTIDE SEQUENCE [LARGE SCALE GENOMIC DNA]</scope>
    <source>
        <strain evidence="11">cv. RG33-2</strain>
    </source>
</reference>
<evidence type="ECO:0000256" key="5">
    <source>
        <dbReference type="ARBA" id="ARBA00022989"/>
    </source>
</evidence>
<dbReference type="PANTHER" id="PTHR32285">
    <property type="entry name" value="PROTEIN TRICHOME BIREFRINGENCE-LIKE 9-RELATED"/>
    <property type="match status" value="1"/>
</dbReference>
<feature type="chain" id="PRO_5015162190" evidence="7">
    <location>
        <begin position="34"/>
        <end position="362"/>
    </location>
</feature>
<dbReference type="Pfam" id="PF14416">
    <property type="entry name" value="PMR5N"/>
    <property type="match status" value="1"/>
</dbReference>
<dbReference type="PANTHER" id="PTHR32285:SF30">
    <property type="entry name" value="PROTEIN TRICHOME BIREFRINGENCE-LIKE 42"/>
    <property type="match status" value="1"/>
</dbReference>
<organism evidence="10 11">
    <name type="scientific">Trema orientale</name>
    <name type="common">Charcoal tree</name>
    <name type="synonym">Celtis orientalis</name>
    <dbReference type="NCBI Taxonomy" id="63057"/>
    <lineage>
        <taxon>Eukaryota</taxon>
        <taxon>Viridiplantae</taxon>
        <taxon>Streptophyta</taxon>
        <taxon>Embryophyta</taxon>
        <taxon>Tracheophyta</taxon>
        <taxon>Spermatophyta</taxon>
        <taxon>Magnoliopsida</taxon>
        <taxon>eudicotyledons</taxon>
        <taxon>Gunneridae</taxon>
        <taxon>Pentapetalae</taxon>
        <taxon>rosids</taxon>
        <taxon>fabids</taxon>
        <taxon>Rosales</taxon>
        <taxon>Cannabaceae</taxon>
        <taxon>Trema</taxon>
    </lineage>
</organism>
<dbReference type="AlphaFoldDB" id="A0A2P5FL55"/>
<sequence>MDWWFGSMFQLQHHSFAPLSIVTTLLALQLVEGSLQENDDGKVEYYKQTHNYGYCDFSEGKSCPFIGFNCLSNGRPDKDYLKYRWKPNGCHLPRFDGRDFLERYRGKKIMFVGDSLSNNMWQSLTCMLHTAIPYSNYTLSQSGLLFKFSLPEYGVSIMFLKNGFLVDMVNEKIGKVLKLDSISTGNQWKGVDMLIFNTFHWWTHTGISKTWDYFQVGDKVTKEMDRLEAFRIALTTWANWVDSNIDPSKTKVFFQGVSAVHLNGKEWNDPKARNCKGQTQPVKGSRYPVPNHPGEAIVKSVLSSLRKKVYLLDITLLTQLRKDGHPSLYASKNNTSVDCSHWCLPGVPDAWNEILYAVLLSN</sequence>
<evidence type="ECO:0000256" key="4">
    <source>
        <dbReference type="ARBA" id="ARBA00022968"/>
    </source>
</evidence>
<dbReference type="InterPro" id="IPR026057">
    <property type="entry name" value="TBL_C"/>
</dbReference>
<evidence type="ECO:0000313" key="10">
    <source>
        <dbReference type="EMBL" id="PON98527.1"/>
    </source>
</evidence>
<accession>A0A2P5FL55</accession>
<feature type="signal peptide" evidence="7">
    <location>
        <begin position="1"/>
        <end position="33"/>
    </location>
</feature>
<gene>
    <name evidence="10" type="ORF">TorRG33x02_057610</name>
</gene>
<dbReference type="InterPro" id="IPR029962">
    <property type="entry name" value="TBL"/>
</dbReference>
<evidence type="ECO:0000256" key="7">
    <source>
        <dbReference type="SAM" id="SignalP"/>
    </source>
</evidence>
<keyword evidence="6" id="KW-0472">Membrane</keyword>
<evidence type="ECO:0000256" key="3">
    <source>
        <dbReference type="ARBA" id="ARBA00022692"/>
    </source>
</evidence>
<comment type="similarity">
    <text evidence="2">Belongs to the PC-esterase family. TBL subfamily.</text>
</comment>
<keyword evidence="11" id="KW-1185">Reference proteome</keyword>